<name>A0A3Q2HY55_HORSE</name>
<evidence type="ECO:0000256" key="1">
    <source>
        <dbReference type="SAM" id="MobiDB-lite"/>
    </source>
</evidence>
<sequence length="58" mass="6583">MAAAELGEEKPDMTMALRLRYQSNGEESSSHRLRGDQLKKKLQISQESLQRSPNLDLP</sequence>
<dbReference type="InParanoid" id="A0A3Q2HY55"/>
<feature type="region of interest" description="Disordered" evidence="1">
    <location>
        <begin position="20"/>
        <end position="58"/>
    </location>
</feature>
<keyword evidence="3" id="KW-1185">Reference proteome</keyword>
<evidence type="ECO:0000313" key="2">
    <source>
        <dbReference type="Ensembl" id="ENSECAP00000040147.1"/>
    </source>
</evidence>
<dbReference type="GeneTree" id="ENSGT01090000263371"/>
<protein>
    <submittedName>
        <fullName evidence="2">Uncharacterized protein</fullName>
    </submittedName>
</protein>
<accession>A0A3Q2HY55</accession>
<proteinExistence type="predicted"/>
<reference evidence="2" key="2">
    <citation type="submission" date="2025-08" db="UniProtKB">
        <authorList>
            <consortium name="Ensembl"/>
        </authorList>
    </citation>
    <scope>IDENTIFICATION</scope>
    <source>
        <strain evidence="2">Thoroughbred</strain>
    </source>
</reference>
<dbReference type="Bgee" id="ENSECAG00000030538">
    <property type="expression patterns" value="Expressed in anatomical system and 2 other cell types or tissues"/>
</dbReference>
<reference evidence="2 3" key="1">
    <citation type="journal article" date="2009" name="Science">
        <title>Genome sequence, comparative analysis, and population genetics of the domestic horse.</title>
        <authorList>
            <consortium name="Broad Institute Genome Sequencing Platform"/>
            <consortium name="Broad Institute Whole Genome Assembly Team"/>
            <person name="Wade C.M."/>
            <person name="Giulotto E."/>
            <person name="Sigurdsson S."/>
            <person name="Zoli M."/>
            <person name="Gnerre S."/>
            <person name="Imsland F."/>
            <person name="Lear T.L."/>
            <person name="Adelson D.L."/>
            <person name="Bailey E."/>
            <person name="Bellone R.R."/>
            <person name="Bloecker H."/>
            <person name="Distl O."/>
            <person name="Edgar R.C."/>
            <person name="Garber M."/>
            <person name="Leeb T."/>
            <person name="Mauceli E."/>
            <person name="MacLeod J.N."/>
            <person name="Penedo M.C.T."/>
            <person name="Raison J.M."/>
            <person name="Sharpe T."/>
            <person name="Vogel J."/>
            <person name="Andersson L."/>
            <person name="Antczak D.F."/>
            <person name="Biagi T."/>
            <person name="Binns M.M."/>
            <person name="Chowdhary B.P."/>
            <person name="Coleman S.J."/>
            <person name="Della Valle G."/>
            <person name="Fryc S."/>
            <person name="Guerin G."/>
            <person name="Hasegawa T."/>
            <person name="Hill E.W."/>
            <person name="Jurka J."/>
            <person name="Kiialainen A."/>
            <person name="Lindgren G."/>
            <person name="Liu J."/>
            <person name="Magnani E."/>
            <person name="Mickelson J.R."/>
            <person name="Murray J."/>
            <person name="Nergadze S.G."/>
            <person name="Onofrio R."/>
            <person name="Pedroni S."/>
            <person name="Piras M.F."/>
            <person name="Raudsepp T."/>
            <person name="Rocchi M."/>
            <person name="Roeed K.H."/>
            <person name="Ryder O.A."/>
            <person name="Searle S."/>
            <person name="Skow L."/>
            <person name="Swinburne J.E."/>
            <person name="Syvaenen A.C."/>
            <person name="Tozaki T."/>
            <person name="Valberg S.J."/>
            <person name="Vaudin M."/>
            <person name="White J.R."/>
            <person name="Zody M.C."/>
            <person name="Lander E.S."/>
            <person name="Lindblad-Toh K."/>
        </authorList>
    </citation>
    <scope>NUCLEOTIDE SEQUENCE [LARGE SCALE GENOMIC DNA]</scope>
    <source>
        <strain evidence="2 3">Thoroughbred</strain>
    </source>
</reference>
<dbReference type="Ensembl" id="ENSECAT00000045020.1">
    <property type="protein sequence ID" value="ENSECAP00000040147.1"/>
    <property type="gene ID" value="ENSECAG00000030538.1"/>
</dbReference>
<organism evidence="2 3">
    <name type="scientific">Equus caballus</name>
    <name type="common">Horse</name>
    <dbReference type="NCBI Taxonomy" id="9796"/>
    <lineage>
        <taxon>Eukaryota</taxon>
        <taxon>Metazoa</taxon>
        <taxon>Chordata</taxon>
        <taxon>Craniata</taxon>
        <taxon>Vertebrata</taxon>
        <taxon>Euteleostomi</taxon>
        <taxon>Mammalia</taxon>
        <taxon>Eutheria</taxon>
        <taxon>Laurasiatheria</taxon>
        <taxon>Perissodactyla</taxon>
        <taxon>Equidae</taxon>
        <taxon>Equus</taxon>
    </lineage>
</organism>
<reference evidence="2" key="3">
    <citation type="submission" date="2025-09" db="UniProtKB">
        <authorList>
            <consortium name="Ensembl"/>
        </authorList>
    </citation>
    <scope>IDENTIFICATION</scope>
    <source>
        <strain evidence="2">Thoroughbred</strain>
    </source>
</reference>
<dbReference type="AlphaFoldDB" id="A0A3Q2HY55"/>
<dbReference type="PaxDb" id="9796-ENSECAP00000040147"/>
<feature type="compositionally biased region" description="Polar residues" evidence="1">
    <location>
        <begin position="43"/>
        <end position="58"/>
    </location>
</feature>
<evidence type="ECO:0000313" key="3">
    <source>
        <dbReference type="Proteomes" id="UP000002281"/>
    </source>
</evidence>
<dbReference type="Proteomes" id="UP000002281">
    <property type="component" value="Chromosome 9"/>
</dbReference>
<feature type="compositionally biased region" description="Basic and acidic residues" evidence="1">
    <location>
        <begin position="28"/>
        <end position="39"/>
    </location>
</feature>